<name>V4AMC0_LOTGI</name>
<dbReference type="RefSeq" id="XP_009051004.1">
    <property type="nucleotide sequence ID" value="XM_009052756.1"/>
</dbReference>
<feature type="transmembrane region" description="Helical" evidence="7">
    <location>
        <begin position="44"/>
        <end position="69"/>
    </location>
</feature>
<dbReference type="PANTHER" id="PTHR21016">
    <property type="entry name" value="BETA-AMYLOID BINDING PROTEIN-RELATED"/>
    <property type="match status" value="1"/>
</dbReference>
<dbReference type="STRING" id="225164.V4AMC0"/>
<feature type="domain" description="TM2" evidence="8">
    <location>
        <begin position="230"/>
        <end position="270"/>
    </location>
</feature>
<dbReference type="PANTHER" id="PTHR21016:SF25">
    <property type="entry name" value="TM2 DOMAIN-CONTAINING PROTEIN DDB_G0277895-RELATED"/>
    <property type="match status" value="1"/>
</dbReference>
<evidence type="ECO:0000256" key="7">
    <source>
        <dbReference type="SAM" id="Phobius"/>
    </source>
</evidence>
<dbReference type="CTD" id="20237959"/>
<dbReference type="InterPro" id="IPR007829">
    <property type="entry name" value="TM2"/>
</dbReference>
<dbReference type="OrthoDB" id="10262359at2759"/>
<dbReference type="Pfam" id="PF05154">
    <property type="entry name" value="TM2"/>
    <property type="match status" value="4"/>
</dbReference>
<dbReference type="HOGENOM" id="CLU_832318_0_0_1"/>
<keyword evidence="4 7" id="KW-1133">Transmembrane helix</keyword>
<evidence type="ECO:0000259" key="8">
    <source>
        <dbReference type="Pfam" id="PF05154"/>
    </source>
</evidence>
<protein>
    <recommendedName>
        <fullName evidence="8">TM2 domain-containing protein</fullName>
    </recommendedName>
</protein>
<reference evidence="9 10" key="1">
    <citation type="journal article" date="2013" name="Nature">
        <title>Insights into bilaterian evolution from three spiralian genomes.</title>
        <authorList>
            <person name="Simakov O."/>
            <person name="Marletaz F."/>
            <person name="Cho S.J."/>
            <person name="Edsinger-Gonzales E."/>
            <person name="Havlak P."/>
            <person name="Hellsten U."/>
            <person name="Kuo D.H."/>
            <person name="Larsson T."/>
            <person name="Lv J."/>
            <person name="Arendt D."/>
            <person name="Savage R."/>
            <person name="Osoegawa K."/>
            <person name="de Jong P."/>
            <person name="Grimwood J."/>
            <person name="Chapman J.A."/>
            <person name="Shapiro H."/>
            <person name="Aerts A."/>
            <person name="Otillar R.P."/>
            <person name="Terry A.Y."/>
            <person name="Boore J.L."/>
            <person name="Grigoriev I.V."/>
            <person name="Lindberg D.R."/>
            <person name="Seaver E.C."/>
            <person name="Weisblat D.A."/>
            <person name="Putnam N.H."/>
            <person name="Rokhsar D.S."/>
        </authorList>
    </citation>
    <scope>NUCLEOTIDE SEQUENCE [LARGE SCALE GENOMIC DNA]</scope>
</reference>
<dbReference type="GeneID" id="20237959"/>
<proteinExistence type="inferred from homology"/>
<feature type="transmembrane region" description="Helical" evidence="7">
    <location>
        <begin position="156"/>
        <end position="176"/>
    </location>
</feature>
<feature type="domain" description="TM2" evidence="8">
    <location>
        <begin position="90"/>
        <end position="132"/>
    </location>
</feature>
<keyword evidence="5 7" id="KW-0472">Membrane</keyword>
<feature type="domain" description="TM2" evidence="8">
    <location>
        <begin position="16"/>
        <end position="62"/>
    </location>
</feature>
<feature type="transmembrane region" description="Helical" evidence="7">
    <location>
        <begin position="21"/>
        <end position="38"/>
    </location>
</feature>
<feature type="domain" description="TM2" evidence="8">
    <location>
        <begin position="155"/>
        <end position="201"/>
    </location>
</feature>
<organism evidence="9 10">
    <name type="scientific">Lottia gigantea</name>
    <name type="common">Giant owl limpet</name>
    <dbReference type="NCBI Taxonomy" id="225164"/>
    <lineage>
        <taxon>Eukaryota</taxon>
        <taxon>Metazoa</taxon>
        <taxon>Spiralia</taxon>
        <taxon>Lophotrochozoa</taxon>
        <taxon>Mollusca</taxon>
        <taxon>Gastropoda</taxon>
        <taxon>Patellogastropoda</taxon>
        <taxon>Lottioidea</taxon>
        <taxon>Lottiidae</taxon>
        <taxon>Lottia</taxon>
    </lineage>
</organism>
<evidence type="ECO:0000256" key="6">
    <source>
        <dbReference type="SAM" id="MobiDB-lite"/>
    </source>
</evidence>
<evidence type="ECO:0000256" key="5">
    <source>
        <dbReference type="ARBA" id="ARBA00023136"/>
    </source>
</evidence>
<sequence>MESGQEIKINHKEGYKSIVDTYILTIVLGVTGAHHFYLGRPWFLFAYFVSFGLLGVGWFLDILRVPWLVKEANDRISNPSLENHKHLRDAYILWFPCGIFGFHLFYLRRPFLGVLYFFTFGMFGFGWIMDGFRMPSMVREENEKPFGETERTKHTPVAYCFALSPVGLFGAHYYYLNQPWWGILYTFTTGLFGWGWIVDWFRCYFLVERARLIKTKQIHPNTKFLDDIALLWFPFGIFGLHHFYLGRHGWGLLYFSTLGLLGIGWFVDLFRLNSFINDHNMRINSCLINGKGSRNYTDAAKETPEDHLYNDSGNYQHNHNGILPPSYEEATRTK</sequence>
<dbReference type="InterPro" id="IPR050932">
    <property type="entry name" value="TM2D1-3-like"/>
</dbReference>
<feature type="transmembrane region" description="Helical" evidence="7">
    <location>
        <begin position="90"/>
        <end position="107"/>
    </location>
</feature>
<dbReference type="AlphaFoldDB" id="V4AMC0"/>
<feature type="transmembrane region" description="Helical" evidence="7">
    <location>
        <begin position="113"/>
        <end position="135"/>
    </location>
</feature>
<gene>
    <name evidence="9" type="ORF">LOTGIDRAFT_159102</name>
</gene>
<evidence type="ECO:0000256" key="2">
    <source>
        <dbReference type="ARBA" id="ARBA00008284"/>
    </source>
</evidence>
<dbReference type="EMBL" id="KB201262">
    <property type="protein sequence ID" value="ESO98302.1"/>
    <property type="molecule type" value="Genomic_DNA"/>
</dbReference>
<evidence type="ECO:0000313" key="10">
    <source>
        <dbReference type="Proteomes" id="UP000030746"/>
    </source>
</evidence>
<evidence type="ECO:0000256" key="1">
    <source>
        <dbReference type="ARBA" id="ARBA00004141"/>
    </source>
</evidence>
<dbReference type="GO" id="GO:0016020">
    <property type="term" value="C:membrane"/>
    <property type="evidence" value="ECO:0007669"/>
    <property type="project" value="UniProtKB-SubCell"/>
</dbReference>
<dbReference type="Proteomes" id="UP000030746">
    <property type="component" value="Unassembled WGS sequence"/>
</dbReference>
<accession>V4AMC0</accession>
<keyword evidence="10" id="KW-1185">Reference proteome</keyword>
<feature type="region of interest" description="Disordered" evidence="6">
    <location>
        <begin position="315"/>
        <end position="334"/>
    </location>
</feature>
<comment type="subcellular location">
    <subcellularLocation>
        <location evidence="1">Membrane</location>
        <topology evidence="1">Multi-pass membrane protein</topology>
    </subcellularLocation>
</comment>
<feature type="transmembrane region" description="Helical" evidence="7">
    <location>
        <begin position="251"/>
        <end position="272"/>
    </location>
</feature>
<comment type="similarity">
    <text evidence="2">Belongs to the TM2 family.</text>
</comment>
<feature type="transmembrane region" description="Helical" evidence="7">
    <location>
        <begin position="228"/>
        <end position="245"/>
    </location>
</feature>
<keyword evidence="3 7" id="KW-0812">Transmembrane</keyword>
<evidence type="ECO:0000256" key="4">
    <source>
        <dbReference type="ARBA" id="ARBA00022989"/>
    </source>
</evidence>
<dbReference type="OMA" id="GWILDIC"/>
<dbReference type="KEGG" id="lgi:LOTGIDRAFT_159102"/>
<evidence type="ECO:0000313" key="9">
    <source>
        <dbReference type="EMBL" id="ESO98302.1"/>
    </source>
</evidence>
<evidence type="ECO:0000256" key="3">
    <source>
        <dbReference type="ARBA" id="ARBA00022692"/>
    </source>
</evidence>
<feature type="transmembrane region" description="Helical" evidence="7">
    <location>
        <begin position="182"/>
        <end position="207"/>
    </location>
</feature>